<organism evidence="1 2">
    <name type="scientific">Eleusine coracana subsp. coracana</name>
    <dbReference type="NCBI Taxonomy" id="191504"/>
    <lineage>
        <taxon>Eukaryota</taxon>
        <taxon>Viridiplantae</taxon>
        <taxon>Streptophyta</taxon>
        <taxon>Embryophyta</taxon>
        <taxon>Tracheophyta</taxon>
        <taxon>Spermatophyta</taxon>
        <taxon>Magnoliopsida</taxon>
        <taxon>Liliopsida</taxon>
        <taxon>Poales</taxon>
        <taxon>Poaceae</taxon>
        <taxon>PACMAD clade</taxon>
        <taxon>Chloridoideae</taxon>
        <taxon>Cynodonteae</taxon>
        <taxon>Eleusininae</taxon>
        <taxon>Eleusine</taxon>
    </lineage>
</organism>
<name>A0AAV5F3U9_ELECO</name>
<sequence>MHLYNAWLPPPVVEAARGEAVAFAGAVRAAAAAWQPGDPDSAYATLKWISVFDLFIKAKSDVALEDVQALVELGLEIFNASQDKFVVQIKWGGLLVRILRKHGKRLSLGVQWRPLYDTLIRTHFKRNMGPEGWKVRQQHFETVTSLVRASRNFFPEGAAAEIWSEFRFGSFFFAYSA</sequence>
<dbReference type="GO" id="GO:0005829">
    <property type="term" value="C:cytosol"/>
    <property type="evidence" value="ECO:0007669"/>
    <property type="project" value="TreeGrafter"/>
</dbReference>
<dbReference type="Proteomes" id="UP001054889">
    <property type="component" value="Unassembled WGS sequence"/>
</dbReference>
<accession>A0AAV5F3U9</accession>
<keyword evidence="2" id="KW-1185">Reference proteome</keyword>
<reference evidence="1" key="2">
    <citation type="submission" date="2021-12" db="EMBL/GenBank/DDBJ databases">
        <title>Resequencing data analysis of finger millet.</title>
        <authorList>
            <person name="Hatakeyama M."/>
            <person name="Aluri S."/>
            <person name="Balachadran M.T."/>
            <person name="Sivarajan S.R."/>
            <person name="Poveda L."/>
            <person name="Shimizu-Inatsugi R."/>
            <person name="Schlapbach R."/>
            <person name="Sreeman S.M."/>
            <person name="Shimizu K.K."/>
        </authorList>
    </citation>
    <scope>NUCLEOTIDE SEQUENCE</scope>
</reference>
<dbReference type="PANTHER" id="PTHR32170:SF3">
    <property type="entry name" value="PROTEASOME ACTIVATOR COMPLEX SUBUNIT 4"/>
    <property type="match status" value="1"/>
</dbReference>
<evidence type="ECO:0000313" key="2">
    <source>
        <dbReference type="Proteomes" id="UP001054889"/>
    </source>
</evidence>
<reference evidence="1" key="1">
    <citation type="journal article" date="2018" name="DNA Res.">
        <title>Multiple hybrid de novo genome assembly of finger millet, an orphan allotetraploid crop.</title>
        <authorList>
            <person name="Hatakeyama M."/>
            <person name="Aluri S."/>
            <person name="Balachadran M.T."/>
            <person name="Sivarajan S.R."/>
            <person name="Patrignani A."/>
            <person name="Gruter S."/>
            <person name="Poveda L."/>
            <person name="Shimizu-Inatsugi R."/>
            <person name="Baeten J."/>
            <person name="Francoijs K.J."/>
            <person name="Nataraja K.N."/>
            <person name="Reddy Y.A.N."/>
            <person name="Phadnis S."/>
            <person name="Ravikumar R.L."/>
            <person name="Schlapbach R."/>
            <person name="Sreeman S.M."/>
            <person name="Shimizu K.K."/>
        </authorList>
    </citation>
    <scope>NUCLEOTIDE SEQUENCE</scope>
</reference>
<dbReference type="EMBL" id="BQKI01000081">
    <property type="protein sequence ID" value="GJN28951.1"/>
    <property type="molecule type" value="Genomic_DNA"/>
</dbReference>
<gene>
    <name evidence="1" type="primary">gb17129</name>
    <name evidence="1" type="ORF">PR202_gb17129</name>
</gene>
<dbReference type="GO" id="GO:0010499">
    <property type="term" value="P:proteasomal ubiquitin-independent protein catabolic process"/>
    <property type="evidence" value="ECO:0007669"/>
    <property type="project" value="TreeGrafter"/>
</dbReference>
<proteinExistence type="predicted"/>
<dbReference type="PANTHER" id="PTHR32170">
    <property type="entry name" value="PROTEASOME ACTIVATOR COMPLEX SUBUNIT 4"/>
    <property type="match status" value="1"/>
</dbReference>
<protein>
    <submittedName>
        <fullName evidence="1">Uncharacterized protein</fullName>
    </submittedName>
</protein>
<evidence type="ECO:0000313" key="1">
    <source>
        <dbReference type="EMBL" id="GJN28951.1"/>
    </source>
</evidence>
<dbReference type="GO" id="GO:0016504">
    <property type="term" value="F:peptidase activator activity"/>
    <property type="evidence" value="ECO:0007669"/>
    <property type="project" value="InterPro"/>
</dbReference>
<dbReference type="AlphaFoldDB" id="A0AAV5F3U9"/>
<dbReference type="GO" id="GO:0005634">
    <property type="term" value="C:nucleus"/>
    <property type="evidence" value="ECO:0007669"/>
    <property type="project" value="TreeGrafter"/>
</dbReference>
<dbReference type="GO" id="GO:0070628">
    <property type="term" value="F:proteasome binding"/>
    <property type="evidence" value="ECO:0007669"/>
    <property type="project" value="InterPro"/>
</dbReference>
<comment type="caution">
    <text evidence="1">The sequence shown here is derived from an EMBL/GenBank/DDBJ whole genome shotgun (WGS) entry which is preliminary data.</text>
</comment>
<dbReference type="InterPro" id="IPR035309">
    <property type="entry name" value="PSME4"/>
</dbReference>